<evidence type="ECO:0000256" key="4">
    <source>
        <dbReference type="ARBA" id="ARBA00023186"/>
    </source>
</evidence>
<dbReference type="Pfam" id="PF00004">
    <property type="entry name" value="AAA"/>
    <property type="match status" value="1"/>
</dbReference>
<dbReference type="InterPro" id="IPR003593">
    <property type="entry name" value="AAA+_ATPase"/>
</dbReference>
<keyword evidence="7" id="KW-0645">Protease</keyword>
<evidence type="ECO:0000259" key="6">
    <source>
        <dbReference type="SMART" id="SM01086"/>
    </source>
</evidence>
<dbReference type="GO" id="GO:0034605">
    <property type="term" value="P:cellular response to heat"/>
    <property type="evidence" value="ECO:0007669"/>
    <property type="project" value="TreeGrafter"/>
</dbReference>
<evidence type="ECO:0000259" key="5">
    <source>
        <dbReference type="SMART" id="SM00382"/>
    </source>
</evidence>
<dbReference type="Gene3D" id="3.40.50.300">
    <property type="entry name" value="P-loop containing nucleotide triphosphate hydrolases"/>
    <property type="match status" value="2"/>
</dbReference>
<dbReference type="CDD" id="cd00009">
    <property type="entry name" value="AAA"/>
    <property type="match status" value="1"/>
</dbReference>
<evidence type="ECO:0000256" key="1">
    <source>
        <dbReference type="ARBA" id="ARBA00022737"/>
    </source>
</evidence>
<keyword evidence="4" id="KW-0143">Chaperone</keyword>
<dbReference type="InterPro" id="IPR019489">
    <property type="entry name" value="Clp_ATPase_C"/>
</dbReference>
<dbReference type="InterPro" id="IPR041546">
    <property type="entry name" value="ClpA/ClpB_AAA_lid"/>
</dbReference>
<reference evidence="7" key="1">
    <citation type="journal article" date="2019" name="Genome Biol. Evol.">
        <title>Nephromyces represents a diverse and novel lineage of the Apicomplexa that has retained apicoplasts.</title>
        <authorList>
            <person name="Munoz-Gomez S.A."/>
            <person name="Durnin K."/>
            <person name="Eme L."/>
            <person name="Paight C."/>
            <person name="Lane C.E."/>
            <person name="Saffo M.B."/>
            <person name="Slamovits C.H."/>
        </authorList>
    </citation>
    <scope>NUCLEOTIDE SEQUENCE</scope>
    <source>
        <strain evidence="7">688</strain>
    </source>
</reference>
<dbReference type="PROSITE" id="PS00871">
    <property type="entry name" value="CLPAB_2"/>
    <property type="match status" value="1"/>
</dbReference>
<proteinExistence type="predicted"/>
<dbReference type="Gene3D" id="1.10.8.60">
    <property type="match status" value="2"/>
</dbReference>
<dbReference type="AlphaFoldDB" id="A0A5C1H8A1"/>
<organism evidence="7">
    <name type="scientific">Nephromyces sp. ex Molgula occidentalis</name>
    <dbReference type="NCBI Taxonomy" id="2544991"/>
    <lineage>
        <taxon>Eukaryota</taxon>
        <taxon>Sar</taxon>
        <taxon>Alveolata</taxon>
        <taxon>Apicomplexa</taxon>
        <taxon>Aconoidasida</taxon>
        <taxon>Nephromycida</taxon>
        <taxon>Nephromyces</taxon>
    </lineage>
</organism>
<evidence type="ECO:0000256" key="3">
    <source>
        <dbReference type="ARBA" id="ARBA00022840"/>
    </source>
</evidence>
<keyword evidence="3 7" id="KW-0067">ATP-binding</keyword>
<evidence type="ECO:0000256" key="2">
    <source>
        <dbReference type="ARBA" id="ARBA00022741"/>
    </source>
</evidence>
<dbReference type="Pfam" id="PF07724">
    <property type="entry name" value="AAA_2"/>
    <property type="match status" value="1"/>
</dbReference>
<dbReference type="InterPro" id="IPR001270">
    <property type="entry name" value="ClpA/B"/>
</dbReference>
<keyword evidence="2" id="KW-0547">Nucleotide-binding</keyword>
<dbReference type="SUPFAM" id="SSF52540">
    <property type="entry name" value="P-loop containing nucleoside triphosphate hydrolases"/>
    <property type="match status" value="2"/>
</dbReference>
<dbReference type="PANTHER" id="PTHR11638:SF18">
    <property type="entry name" value="HEAT SHOCK PROTEIN 104"/>
    <property type="match status" value="1"/>
</dbReference>
<dbReference type="SMART" id="SM01086">
    <property type="entry name" value="ClpB_D2-small"/>
    <property type="match status" value="1"/>
</dbReference>
<dbReference type="InterPro" id="IPR050130">
    <property type="entry name" value="ClpA_ClpB"/>
</dbReference>
<dbReference type="InterPro" id="IPR003959">
    <property type="entry name" value="ATPase_AAA_core"/>
</dbReference>
<protein>
    <submittedName>
        <fullName evidence="7">ATP-dependent Clp protease ATP-binding subunit</fullName>
    </submittedName>
</protein>
<sequence>MIVLKSNFKLNCTKEIFNILFEAENLAIKYSHKYIEPIHIFISVFLTKNIASFLLFIDKKILINLIKQFFINNLILISDNNIKNINFSIESLKLLNNIFKSNKIINSIDLIILLLNINNNLITSFINILPISKFKILELVNNNNINLTLLNKYTYILNEEINNINIIERKEILNILIDILSKKIKNNPILIGEPGTGRTSLIYSLIKKINEQKVPNNLKNKKIRFLNLSKLVKLSQYKGDLEEIFTSLINISKKYKNLILICLDIHYLFNLFNSQNNNPEDNNSSLYLFKNAFEKNEIQLIGITTPKEYSKLIKIDSKIEYFFDKIIINEPKNKELFEIIITSSKSLEKFHNIEYSPFIINESINLSKIYLKNKLFPKKTLEVLDLASIYQLKEQESKTLSIKYIYKAISNLSNLPENIINKTNNKNDIILNLENKLKQFIFGQDKAIEQISNTLKITYLGLKQKNKPLGSWILSGPSGTGKTEFAKKLAEILFGSEKEMIRFDMSEYMEKHSLSKLIGTPPGYVGYGEGGQLTDAVDKKPYSVLLFDEIEKAHPDINNIMLQILDDGRLTDSSGKHIDFTNTIILFTSNLGCPTKIIDNNIISNYENYLHKSILEAISNYFKPEFLNRLNDIIIFNSLDVNNLIYIATKFLNLLQEQLIENKTNISLLINQEIKIFLAKLSYNPIYGARPLKRLIEKLIEKPLSDLLIKLTFKTPHTISFLLDKNYNKLIYQIKKN</sequence>
<dbReference type="SMART" id="SM00382">
    <property type="entry name" value="AAA"/>
    <property type="match status" value="2"/>
</dbReference>
<feature type="domain" description="AAA+ ATPase" evidence="5">
    <location>
        <begin position="468"/>
        <end position="615"/>
    </location>
</feature>
<dbReference type="Pfam" id="PF17871">
    <property type="entry name" value="AAA_lid_9"/>
    <property type="match status" value="1"/>
</dbReference>
<evidence type="ECO:0000313" key="7">
    <source>
        <dbReference type="EMBL" id="QEM01850.1"/>
    </source>
</evidence>
<dbReference type="FunFam" id="3.40.50.300:FF:000025">
    <property type="entry name" value="ATP-dependent Clp protease subunit"/>
    <property type="match status" value="1"/>
</dbReference>
<feature type="domain" description="Clp ATPase C-terminal" evidence="6">
    <location>
        <begin position="639"/>
        <end position="732"/>
    </location>
</feature>
<dbReference type="GO" id="GO:0005737">
    <property type="term" value="C:cytoplasm"/>
    <property type="evidence" value="ECO:0007669"/>
    <property type="project" value="TreeGrafter"/>
</dbReference>
<dbReference type="EMBL" id="MK573209">
    <property type="protein sequence ID" value="QEM01850.1"/>
    <property type="molecule type" value="Genomic_DNA"/>
</dbReference>
<dbReference type="PANTHER" id="PTHR11638">
    <property type="entry name" value="ATP-DEPENDENT CLP PROTEASE"/>
    <property type="match status" value="1"/>
</dbReference>
<keyword evidence="7" id="KW-0378">Hydrolase</keyword>
<dbReference type="GO" id="GO:0006508">
    <property type="term" value="P:proteolysis"/>
    <property type="evidence" value="ECO:0007669"/>
    <property type="project" value="UniProtKB-KW"/>
</dbReference>
<dbReference type="CDD" id="cd19499">
    <property type="entry name" value="RecA-like_ClpB_Hsp104-like"/>
    <property type="match status" value="1"/>
</dbReference>
<dbReference type="PRINTS" id="PR00300">
    <property type="entry name" value="CLPPROTEASEA"/>
</dbReference>
<gene>
    <name evidence="7" type="primary">clpC</name>
</gene>
<name>A0A5C1H8A1_9APIC</name>
<dbReference type="InterPro" id="IPR028299">
    <property type="entry name" value="ClpA/B_CS2"/>
</dbReference>
<dbReference type="GO" id="GO:0008233">
    <property type="term" value="F:peptidase activity"/>
    <property type="evidence" value="ECO:0007669"/>
    <property type="project" value="UniProtKB-KW"/>
</dbReference>
<accession>A0A5C1H8A1</accession>
<keyword evidence="1" id="KW-0677">Repeat</keyword>
<feature type="domain" description="AAA+ ATPase" evidence="5">
    <location>
        <begin position="184"/>
        <end position="333"/>
    </location>
</feature>
<dbReference type="InterPro" id="IPR027417">
    <property type="entry name" value="P-loop_NTPase"/>
</dbReference>
<dbReference type="GO" id="GO:0005524">
    <property type="term" value="F:ATP binding"/>
    <property type="evidence" value="ECO:0007669"/>
    <property type="project" value="UniProtKB-KW"/>
</dbReference>
<dbReference type="Pfam" id="PF10431">
    <property type="entry name" value="ClpB_D2-small"/>
    <property type="match status" value="1"/>
</dbReference>
<dbReference type="GO" id="GO:0016887">
    <property type="term" value="F:ATP hydrolysis activity"/>
    <property type="evidence" value="ECO:0007669"/>
    <property type="project" value="InterPro"/>
</dbReference>